<feature type="binding site" evidence="4">
    <location>
        <begin position="51"/>
        <end position="52"/>
    </location>
    <ligand>
        <name>FAD</name>
        <dbReference type="ChEBI" id="CHEBI:57692"/>
    </ligand>
</feature>
<dbReference type="GO" id="GO:0050660">
    <property type="term" value="F:flavin adenine dinucleotide binding"/>
    <property type="evidence" value="ECO:0007669"/>
    <property type="project" value="TreeGrafter"/>
</dbReference>
<evidence type="ECO:0000259" key="6">
    <source>
        <dbReference type="Pfam" id="PF01593"/>
    </source>
</evidence>
<keyword evidence="5" id="KW-0274">FAD</keyword>
<evidence type="ECO:0000256" key="2">
    <source>
        <dbReference type="ARBA" id="ARBA00005995"/>
    </source>
</evidence>
<protein>
    <recommendedName>
        <fullName evidence="5">Amine oxidase</fullName>
        <ecNumber evidence="5">1.4.3.-</ecNumber>
    </recommendedName>
</protein>
<dbReference type="InterPro" id="IPR002937">
    <property type="entry name" value="Amino_oxidase"/>
</dbReference>
<accession>A0A7D8UZN8</accession>
<comment type="caution">
    <text evidence="7">The sequence shown here is derived from an EMBL/GenBank/DDBJ whole genome shotgun (WGS) entry which is preliminary data.</text>
</comment>
<comment type="similarity">
    <text evidence="2 5">Belongs to the flavin monoamine oxidase family.</text>
</comment>
<reference evidence="7 8" key="1">
    <citation type="journal article" date="2019" name="PLoS Genet.">
        <title>Convergent evolution of linked mating-type loci in basidiomycete fungi.</title>
        <authorList>
            <person name="Sun S."/>
            <person name="Coelho M.A."/>
            <person name="Heitman J."/>
            <person name="Nowrousian M."/>
        </authorList>
    </citation>
    <scope>NUCLEOTIDE SEQUENCE [LARGE SCALE GENOMIC DNA]</scope>
    <source>
        <strain evidence="7 8">CBS 4282</strain>
    </source>
</reference>
<dbReference type="Proteomes" id="UP000473826">
    <property type="component" value="Unassembled WGS sequence"/>
</dbReference>
<evidence type="ECO:0000313" key="7">
    <source>
        <dbReference type="EMBL" id="TXT10652.1"/>
    </source>
</evidence>
<dbReference type="InterPro" id="IPR001613">
    <property type="entry name" value="Flavin_amine_oxidase"/>
</dbReference>
<dbReference type="EMBL" id="QKWK01000005">
    <property type="protein sequence ID" value="TXT10652.1"/>
    <property type="molecule type" value="Genomic_DNA"/>
</dbReference>
<keyword evidence="5" id="KW-0285">Flavoprotein</keyword>
<evidence type="ECO:0000256" key="1">
    <source>
        <dbReference type="ARBA" id="ARBA00001974"/>
    </source>
</evidence>
<dbReference type="Pfam" id="PF01593">
    <property type="entry name" value="Amino_oxidase"/>
    <property type="match status" value="1"/>
</dbReference>
<name>A0A7D8UZN8_VANHU</name>
<sequence>MGSKSSTEQKIPQSKAPDADTPTVIVIGAGVSGLSCAKSLTDAGVNVLVLEARDRIGGRTHTHEIETDDKSKYFFDLGASYIHGIAGNPLYRFAKKHDLPLKVEEAIYSPEGPPIEAELAARLNFNVFKAFFSDSDDYSQASATEVPPISESLGGWLFDESRSTLFKGLETERERKFARDIVLSAQSYTGGRLDDVSMRFVHSTATFNGPDATLVNGYVGVYGSLYKAVTEAKKGKTHLAEVRLGEPVTEVRLIDDDGAVEVVTDKGKYKAPHVVCTLPLGVLKHSPPKFDPPLPKRRIDATNRLGFGLMNKIIVIYDKPFWPESAPYFSFLPSKRSEEFLPVLKDIALNSLNLVPINGQPALLFFCGADFGHDLEAKSDEYVAEHMHKILVHHFGQTAGGSMPDKPKAVVVTRWGSDPYARGSYSYVRVGATPQDYLELGRPLWDERLLFAGEATDPDHYATAHGPFITGQRQAQRVLDALELAALEA</sequence>
<evidence type="ECO:0000256" key="5">
    <source>
        <dbReference type="RuleBase" id="RU362067"/>
    </source>
</evidence>
<keyword evidence="3 5" id="KW-0560">Oxidoreductase</keyword>
<keyword evidence="8" id="KW-1185">Reference proteome</keyword>
<dbReference type="GO" id="GO:0003682">
    <property type="term" value="F:chromatin binding"/>
    <property type="evidence" value="ECO:0007669"/>
    <property type="project" value="TreeGrafter"/>
</dbReference>
<feature type="binding site" evidence="4">
    <location>
        <position position="366"/>
    </location>
    <ligand>
        <name>substrate</name>
    </ligand>
</feature>
<feature type="domain" description="Amine oxidase" evidence="6">
    <location>
        <begin position="31"/>
        <end position="479"/>
    </location>
</feature>
<dbReference type="InterPro" id="IPR036188">
    <property type="entry name" value="FAD/NAD-bd_sf"/>
</dbReference>
<dbReference type="GO" id="GO:0016491">
    <property type="term" value="F:oxidoreductase activity"/>
    <property type="evidence" value="ECO:0007669"/>
    <property type="project" value="UniProtKB-KW"/>
</dbReference>
<dbReference type="PRINTS" id="PR00757">
    <property type="entry name" value="AMINEOXDASEF"/>
</dbReference>
<comment type="cofactor">
    <cofactor evidence="1 5">
        <name>FAD</name>
        <dbReference type="ChEBI" id="CHEBI:57692"/>
    </cofactor>
</comment>
<proteinExistence type="inferred from homology"/>
<dbReference type="InterPro" id="IPR050281">
    <property type="entry name" value="Flavin_monoamine_oxidase"/>
</dbReference>
<dbReference type="PANTHER" id="PTHR10742:SF386">
    <property type="entry name" value="LYSINE-SPECIFIC HISTONE DEMETHYLASE 1A"/>
    <property type="match status" value="1"/>
</dbReference>
<dbReference type="Gene3D" id="3.90.660.10">
    <property type="match status" value="1"/>
</dbReference>
<dbReference type="AlphaFoldDB" id="A0A7D8UZN8"/>
<gene>
    <name evidence="7" type="ORF">VHUM_02157</name>
</gene>
<dbReference type="OrthoDB" id="5046242at2759"/>
<feature type="binding site" evidence="4">
    <location>
        <position position="248"/>
    </location>
    <ligand>
        <name>FAD</name>
        <dbReference type="ChEBI" id="CHEBI:57692"/>
    </ligand>
</feature>
<feature type="binding site" evidence="4">
    <location>
        <position position="32"/>
    </location>
    <ligand>
        <name>FAD</name>
        <dbReference type="ChEBI" id="CHEBI:57692"/>
    </ligand>
</feature>
<dbReference type="Gene3D" id="3.50.50.60">
    <property type="entry name" value="FAD/NAD(P)-binding domain"/>
    <property type="match status" value="1"/>
</dbReference>
<dbReference type="SUPFAM" id="SSF51905">
    <property type="entry name" value="FAD/NAD(P)-binding domain"/>
    <property type="match status" value="1"/>
</dbReference>
<dbReference type="PANTHER" id="PTHR10742">
    <property type="entry name" value="FLAVIN MONOAMINE OXIDASE"/>
    <property type="match status" value="1"/>
</dbReference>
<evidence type="ECO:0000313" key="8">
    <source>
        <dbReference type="Proteomes" id="UP000473826"/>
    </source>
</evidence>
<dbReference type="EC" id="1.4.3.-" evidence="5"/>
<evidence type="ECO:0000256" key="4">
    <source>
        <dbReference type="PIRSR" id="PIRSR601613-1"/>
    </source>
</evidence>
<evidence type="ECO:0000256" key="3">
    <source>
        <dbReference type="ARBA" id="ARBA00023002"/>
    </source>
</evidence>
<dbReference type="SUPFAM" id="SSF54373">
    <property type="entry name" value="FAD-linked reductases, C-terminal domain"/>
    <property type="match status" value="1"/>
</dbReference>
<dbReference type="GO" id="GO:0006338">
    <property type="term" value="P:chromatin remodeling"/>
    <property type="evidence" value="ECO:0007669"/>
    <property type="project" value="TreeGrafter"/>
</dbReference>
<organism evidence="7 8">
    <name type="scientific">Vanrija humicola</name>
    <name type="common">Yeast</name>
    <name type="synonym">Cryptococcus humicola</name>
    <dbReference type="NCBI Taxonomy" id="5417"/>
    <lineage>
        <taxon>Eukaryota</taxon>
        <taxon>Fungi</taxon>
        <taxon>Dikarya</taxon>
        <taxon>Basidiomycota</taxon>
        <taxon>Agaricomycotina</taxon>
        <taxon>Tremellomycetes</taxon>
        <taxon>Trichosporonales</taxon>
        <taxon>Trichosporonaceae</taxon>
        <taxon>Vanrija</taxon>
    </lineage>
</organism>